<feature type="domain" description="Neurotransmitter-gated ion-channel ligand-binding" evidence="7">
    <location>
        <begin position="30"/>
        <end position="229"/>
    </location>
</feature>
<evidence type="ECO:0000256" key="5">
    <source>
        <dbReference type="SAM" id="Phobius"/>
    </source>
</evidence>
<evidence type="ECO:0000256" key="3">
    <source>
        <dbReference type="ARBA" id="ARBA00022989"/>
    </source>
</evidence>
<feature type="transmembrane region" description="Helical" evidence="5">
    <location>
        <begin position="231"/>
        <end position="254"/>
    </location>
</feature>
<dbReference type="CDD" id="cd19051">
    <property type="entry name" value="LGIC_TM_cation"/>
    <property type="match status" value="1"/>
</dbReference>
<dbReference type="InterPro" id="IPR036719">
    <property type="entry name" value="Neuro-gated_channel_TM_sf"/>
</dbReference>
<dbReference type="Proteomes" id="UP000694844">
    <property type="component" value="Chromosome 3"/>
</dbReference>
<dbReference type="RefSeq" id="XP_022327927.1">
    <property type="nucleotide sequence ID" value="XM_022472219.1"/>
</dbReference>
<feature type="transmembrane region" description="Helical" evidence="5">
    <location>
        <begin position="290"/>
        <end position="319"/>
    </location>
</feature>
<accession>A0A8B8DIG0</accession>
<keyword evidence="9" id="KW-1185">Reference proteome</keyword>
<dbReference type="GO" id="GO:0005230">
    <property type="term" value="F:extracellular ligand-gated monoatomic ion channel activity"/>
    <property type="evidence" value="ECO:0007669"/>
    <property type="project" value="InterPro"/>
</dbReference>
<dbReference type="GO" id="GO:0016020">
    <property type="term" value="C:membrane"/>
    <property type="evidence" value="ECO:0007669"/>
    <property type="project" value="UniProtKB-SubCell"/>
</dbReference>
<dbReference type="PRINTS" id="PR00252">
    <property type="entry name" value="NRIONCHANNEL"/>
</dbReference>
<gene>
    <name evidence="10" type="primary">LOC111127159</name>
</gene>
<feature type="signal peptide" evidence="6">
    <location>
        <begin position="1"/>
        <end position="22"/>
    </location>
</feature>
<reference evidence="10" key="1">
    <citation type="submission" date="2025-08" db="UniProtKB">
        <authorList>
            <consortium name="RefSeq"/>
        </authorList>
    </citation>
    <scope>IDENTIFICATION</scope>
    <source>
        <tissue evidence="10">Whole sample</tissue>
    </source>
</reference>
<keyword evidence="2 5" id="KW-0812">Transmembrane</keyword>
<dbReference type="Pfam" id="PF02932">
    <property type="entry name" value="Neur_chan_memb"/>
    <property type="match status" value="1"/>
</dbReference>
<dbReference type="Pfam" id="PF02931">
    <property type="entry name" value="Neur_chan_LBD"/>
    <property type="match status" value="1"/>
</dbReference>
<comment type="subcellular location">
    <subcellularLocation>
        <location evidence="1">Membrane</location>
        <topology evidence="1">Multi-pass membrane protein</topology>
    </subcellularLocation>
</comment>
<evidence type="ECO:0000313" key="10">
    <source>
        <dbReference type="RefSeq" id="XP_022327927.1"/>
    </source>
</evidence>
<dbReference type="AlphaFoldDB" id="A0A8B8DIG0"/>
<dbReference type="InterPro" id="IPR006201">
    <property type="entry name" value="Neur_channel"/>
</dbReference>
<dbReference type="InterPro" id="IPR006029">
    <property type="entry name" value="Neurotrans-gated_channel_TM"/>
</dbReference>
<dbReference type="FunFam" id="2.70.170.10:FF:000028">
    <property type="entry name" value="AcetylCholine Receptor"/>
    <property type="match status" value="1"/>
</dbReference>
<organism evidence="9 10">
    <name type="scientific">Crassostrea virginica</name>
    <name type="common">Eastern oyster</name>
    <dbReference type="NCBI Taxonomy" id="6565"/>
    <lineage>
        <taxon>Eukaryota</taxon>
        <taxon>Metazoa</taxon>
        <taxon>Spiralia</taxon>
        <taxon>Lophotrochozoa</taxon>
        <taxon>Mollusca</taxon>
        <taxon>Bivalvia</taxon>
        <taxon>Autobranchia</taxon>
        <taxon>Pteriomorphia</taxon>
        <taxon>Ostreida</taxon>
        <taxon>Ostreoidea</taxon>
        <taxon>Ostreidae</taxon>
        <taxon>Crassostrea</taxon>
    </lineage>
</organism>
<dbReference type="CDD" id="cd18989">
    <property type="entry name" value="LGIC_ECD_cation"/>
    <property type="match status" value="1"/>
</dbReference>
<dbReference type="GeneID" id="111127159"/>
<evidence type="ECO:0000256" key="4">
    <source>
        <dbReference type="ARBA" id="ARBA00023136"/>
    </source>
</evidence>
<name>A0A8B8DIG0_CRAVI</name>
<evidence type="ECO:0000259" key="8">
    <source>
        <dbReference type="Pfam" id="PF02932"/>
    </source>
</evidence>
<dbReference type="Gene3D" id="1.20.58.390">
    <property type="entry name" value="Neurotransmitter-gated ion-channel transmembrane domain"/>
    <property type="match status" value="1"/>
</dbReference>
<dbReference type="InterPro" id="IPR038050">
    <property type="entry name" value="Neuro_actylchol_rec"/>
</dbReference>
<sequence>MNHMHPNSRIIAFLCLVCSVHMYNINNEADLHGALFTGYNTELRPGNNRDYPLNVSVVFHLFAIKEFVEVTSKFSVNGVFQMSWKDERLSWNPSMYGNCSYTLTSQNKIWLPNIVTSNPFKESYGLGSDLVKVYLSSDGTCNWVTMHSFDVICDADVTYYPFDKQYCALKFASYSFGSSWMNITFPSSKISLYFYEENGLWEIEDSKAISTDLSGTVEVILGLYLRRRPTYYIASLLLPMTFVAVLQSFVLLIPNESGARIGYSVTMLLTSVVFLTLVQENLPESSEPSISILGYLLLGYISLGALLTFVVIFTANLFLQTKPVPKWLRALCCLKQTKRYEIPLPNEGKEIPPKEPTGFEDSERCWKEITTKIDRFCFVTFLILYAVQLIVYFVIVLK</sequence>
<proteinExistence type="predicted"/>
<dbReference type="KEGG" id="cvn:111127159"/>
<dbReference type="GO" id="GO:0004888">
    <property type="term" value="F:transmembrane signaling receptor activity"/>
    <property type="evidence" value="ECO:0007669"/>
    <property type="project" value="InterPro"/>
</dbReference>
<evidence type="ECO:0000259" key="7">
    <source>
        <dbReference type="Pfam" id="PF02931"/>
    </source>
</evidence>
<feature type="domain" description="Neurotransmitter-gated ion-channel transmembrane" evidence="8">
    <location>
        <begin position="237"/>
        <end position="333"/>
    </location>
</feature>
<dbReference type="PANTHER" id="PTHR18945">
    <property type="entry name" value="NEUROTRANSMITTER GATED ION CHANNEL"/>
    <property type="match status" value="1"/>
</dbReference>
<evidence type="ECO:0000313" key="9">
    <source>
        <dbReference type="Proteomes" id="UP000694844"/>
    </source>
</evidence>
<evidence type="ECO:0000256" key="2">
    <source>
        <dbReference type="ARBA" id="ARBA00022692"/>
    </source>
</evidence>
<feature type="transmembrane region" description="Helical" evidence="5">
    <location>
        <begin position="376"/>
        <end position="397"/>
    </location>
</feature>
<dbReference type="InterPro" id="IPR006202">
    <property type="entry name" value="Neur_chan_lig-bd"/>
</dbReference>
<evidence type="ECO:0000256" key="1">
    <source>
        <dbReference type="ARBA" id="ARBA00004141"/>
    </source>
</evidence>
<protein>
    <submittedName>
        <fullName evidence="10">Neuronal acetylcholine receptor subunit alpha-3-like</fullName>
    </submittedName>
</protein>
<keyword evidence="3 5" id="KW-1133">Transmembrane helix</keyword>
<keyword evidence="6" id="KW-0732">Signal</keyword>
<keyword evidence="4 5" id="KW-0472">Membrane</keyword>
<dbReference type="Gene3D" id="2.70.170.10">
    <property type="entry name" value="Neurotransmitter-gated ion-channel ligand-binding domain"/>
    <property type="match status" value="1"/>
</dbReference>
<evidence type="ECO:0000256" key="6">
    <source>
        <dbReference type="SAM" id="SignalP"/>
    </source>
</evidence>
<dbReference type="SUPFAM" id="SSF90112">
    <property type="entry name" value="Neurotransmitter-gated ion-channel transmembrane pore"/>
    <property type="match status" value="1"/>
</dbReference>
<feature type="chain" id="PRO_5034449701" evidence="6">
    <location>
        <begin position="23"/>
        <end position="398"/>
    </location>
</feature>
<dbReference type="OrthoDB" id="5975154at2759"/>
<dbReference type="SUPFAM" id="SSF63712">
    <property type="entry name" value="Nicotinic receptor ligand binding domain-like"/>
    <property type="match status" value="1"/>
</dbReference>
<feature type="transmembrane region" description="Helical" evidence="5">
    <location>
        <begin position="261"/>
        <end position="278"/>
    </location>
</feature>
<dbReference type="InterPro" id="IPR036734">
    <property type="entry name" value="Neur_chan_lig-bd_sf"/>
</dbReference>